<dbReference type="Proteomes" id="UP001642482">
    <property type="component" value="Unassembled WGS sequence"/>
</dbReference>
<sequence length="94" mass="10605">MKKRISEIIAKKLKEAELAAIVACIQSMTAPDVELMTSRGSSSQSHCSKATEQARSGPDKSEPEKLQEQRLKKERTIGRLLLKIHDLQQEEKEM</sequence>
<name>A0ABP0AQL6_9PEZI</name>
<reference evidence="2 3" key="1">
    <citation type="submission" date="2024-01" db="EMBL/GenBank/DDBJ databases">
        <authorList>
            <person name="Allen C."/>
            <person name="Tagirdzhanova G."/>
        </authorList>
    </citation>
    <scope>NUCLEOTIDE SEQUENCE [LARGE SCALE GENOMIC DNA]</scope>
</reference>
<dbReference type="EMBL" id="CAWUHD010000003">
    <property type="protein sequence ID" value="CAK7209569.1"/>
    <property type="molecule type" value="Genomic_DNA"/>
</dbReference>
<feature type="compositionally biased region" description="Polar residues" evidence="1">
    <location>
        <begin position="38"/>
        <end position="54"/>
    </location>
</feature>
<comment type="caution">
    <text evidence="2">The sequence shown here is derived from an EMBL/GenBank/DDBJ whole genome shotgun (WGS) entry which is preliminary data.</text>
</comment>
<evidence type="ECO:0000256" key="1">
    <source>
        <dbReference type="SAM" id="MobiDB-lite"/>
    </source>
</evidence>
<keyword evidence="3" id="KW-1185">Reference proteome</keyword>
<feature type="region of interest" description="Disordered" evidence="1">
    <location>
        <begin position="35"/>
        <end position="72"/>
    </location>
</feature>
<evidence type="ECO:0000313" key="2">
    <source>
        <dbReference type="EMBL" id="CAK7209569.1"/>
    </source>
</evidence>
<protein>
    <submittedName>
        <fullName evidence="2">Uncharacterized protein</fullName>
    </submittedName>
</protein>
<proteinExistence type="predicted"/>
<organism evidence="2 3">
    <name type="scientific">Sporothrix eucalyptigena</name>
    <dbReference type="NCBI Taxonomy" id="1812306"/>
    <lineage>
        <taxon>Eukaryota</taxon>
        <taxon>Fungi</taxon>
        <taxon>Dikarya</taxon>
        <taxon>Ascomycota</taxon>
        <taxon>Pezizomycotina</taxon>
        <taxon>Sordariomycetes</taxon>
        <taxon>Sordariomycetidae</taxon>
        <taxon>Ophiostomatales</taxon>
        <taxon>Ophiostomataceae</taxon>
        <taxon>Sporothrix</taxon>
    </lineage>
</organism>
<gene>
    <name evidence="2" type="ORF">SEUCBS140593_000537</name>
</gene>
<accession>A0ABP0AQL6</accession>
<feature type="compositionally biased region" description="Basic and acidic residues" evidence="1">
    <location>
        <begin position="57"/>
        <end position="72"/>
    </location>
</feature>
<evidence type="ECO:0000313" key="3">
    <source>
        <dbReference type="Proteomes" id="UP001642482"/>
    </source>
</evidence>